<evidence type="ECO:0000313" key="3">
    <source>
        <dbReference type="EMBL" id="MDT3424756.1"/>
    </source>
</evidence>
<comment type="caution">
    <text evidence="3">The sequence shown here is derived from an EMBL/GenBank/DDBJ whole genome shotgun (WGS) entry which is preliminary data.</text>
</comment>
<dbReference type="SUPFAM" id="SSF56059">
    <property type="entry name" value="Glutathione synthetase ATP-binding domain-like"/>
    <property type="match status" value="1"/>
</dbReference>
<dbReference type="InterPro" id="IPR002192">
    <property type="entry name" value="PPDK_AMP/ATP-bd"/>
</dbReference>
<proteinExistence type="predicted"/>
<keyword evidence="4" id="KW-1185">Reference proteome</keyword>
<feature type="domain" description="PEP-utilising enzyme mobile" evidence="1">
    <location>
        <begin position="841"/>
        <end position="911"/>
    </location>
</feature>
<keyword evidence="3" id="KW-0670">Pyruvate</keyword>
<organism evidence="3 4">
    <name type="scientific">Paenibacillus forsythiae</name>
    <dbReference type="NCBI Taxonomy" id="365616"/>
    <lineage>
        <taxon>Bacteria</taxon>
        <taxon>Bacillati</taxon>
        <taxon>Bacillota</taxon>
        <taxon>Bacilli</taxon>
        <taxon>Bacillales</taxon>
        <taxon>Paenibacillaceae</taxon>
        <taxon>Paenibacillus</taxon>
    </lineage>
</organism>
<dbReference type="SUPFAM" id="SSF52009">
    <property type="entry name" value="Phosphohistidine domain"/>
    <property type="match status" value="1"/>
</dbReference>
<evidence type="ECO:0000313" key="4">
    <source>
        <dbReference type="Proteomes" id="UP001248709"/>
    </source>
</evidence>
<dbReference type="GO" id="GO:0008986">
    <property type="term" value="F:pyruvate, water dikinase activity"/>
    <property type="evidence" value="ECO:0007669"/>
    <property type="project" value="UniProtKB-EC"/>
</dbReference>
<protein>
    <submittedName>
        <fullName evidence="3">Pyruvate,water dikinase</fullName>
        <ecNumber evidence="3">2.7.9.2</ecNumber>
    </submittedName>
</protein>
<keyword evidence="3" id="KW-0808">Transferase</keyword>
<feature type="domain" description="Pyruvate phosphate dikinase AMP/ATP-binding" evidence="2">
    <location>
        <begin position="28"/>
        <end position="328"/>
    </location>
</feature>
<dbReference type="RefSeq" id="WP_025696275.1">
    <property type="nucleotide sequence ID" value="NZ_JAUSUY010000001.1"/>
</dbReference>
<dbReference type="PANTHER" id="PTHR43615:SF1">
    <property type="entry name" value="PPDK_N DOMAIN-CONTAINING PROTEIN"/>
    <property type="match status" value="1"/>
</dbReference>
<dbReference type="InterPro" id="IPR008279">
    <property type="entry name" value="PEP-util_enz_mobile_dom"/>
</dbReference>
<dbReference type="Proteomes" id="UP001248709">
    <property type="component" value="Unassembled WGS sequence"/>
</dbReference>
<dbReference type="Gene3D" id="3.50.30.10">
    <property type="entry name" value="Phosphohistidine domain"/>
    <property type="match status" value="1"/>
</dbReference>
<dbReference type="Pfam" id="PF00391">
    <property type="entry name" value="PEP-utilizers"/>
    <property type="match status" value="1"/>
</dbReference>
<dbReference type="InterPro" id="IPR036637">
    <property type="entry name" value="Phosphohistidine_dom_sf"/>
</dbReference>
<dbReference type="EMBL" id="JAUSUY010000001">
    <property type="protein sequence ID" value="MDT3424756.1"/>
    <property type="molecule type" value="Genomic_DNA"/>
</dbReference>
<dbReference type="Gene3D" id="3.30.470.20">
    <property type="entry name" value="ATP-grasp fold, B domain"/>
    <property type="match status" value="1"/>
</dbReference>
<name>A0ABU3H2R4_9BACL</name>
<dbReference type="InterPro" id="IPR013815">
    <property type="entry name" value="ATP_grasp_subdomain_1"/>
</dbReference>
<dbReference type="Pfam" id="PF01326">
    <property type="entry name" value="PPDK_N"/>
    <property type="match status" value="1"/>
</dbReference>
<dbReference type="EC" id="2.7.9.2" evidence="3"/>
<evidence type="ECO:0000259" key="2">
    <source>
        <dbReference type="Pfam" id="PF01326"/>
    </source>
</evidence>
<evidence type="ECO:0000259" key="1">
    <source>
        <dbReference type="Pfam" id="PF00391"/>
    </source>
</evidence>
<dbReference type="PANTHER" id="PTHR43615">
    <property type="entry name" value="PHOSPHOENOLPYRUVATE SYNTHASE-RELATED"/>
    <property type="match status" value="1"/>
</dbReference>
<sequence>MTEFGIESGDILEYIKFLDEIDSDSIILAGGKAANLGALLKGGFIVPQGFCVTTKAYWHFVKSNNLEAGINRVLSSVNSSTGYLNTVEAEIRAMFDKGDMPVEIAEEIRQAYHHLNSQVGETCPVAVRSSATAEDLPGMSFAGQQDTFLQVQGIQSVLHYIIQCWSSLWTARAIGYRNRNDIPHESQALAVVVQHMAASKASGVLFTANPLTGKRNEIVIDASFGLGEALVSGKVEPDHYVVDTSIPSIVSIRLGIKGLTIRGKSVGGTEVVMESDASGVQVLNEHQIMELAKISEKIQNYFKNPQDVEWTMDEQGAFYIVQSRPITSLFPIPQIHLKNQINDEKPASRIWFSFASWQGVMDPITPMGQSVLSKFIGDIAGFLGFKEFTSHQHAFYTAAERFYVNITPFMKDKIGRKIILAIMSSLDPTIHHILKRIMAENHFRANPVNSLKLLLKPVLLYRLGQTFAGAARNLLFPKNVHTKLQQTIDSSLSLHEEENNGTPVTNYLLLKRLSAALPKLLFSQLLPGTLSGHIPMQILFKLTAPLPHGLQLSLELTRSLPNNITSEMDSQLWKISSLLKKDQASYERINQLTAAELSSCYLKKTLPHAVQNLISEFLKNYGMRGVAEIDIGRNRWVDDPTPIFLVLKSYLEVKGQSDSSFELYRDGEARATDAQQRLKSVFGKGFVNNLKSRMAAIAAQRLRLLGGLRETPKFAIVCLLNKMRRALLSIGEVWKMEGVLTAAEDIFYLRLEEVGEIIEDSELKKSNIWKRTISERKEKYASETRRKRIPRVLLSDGTAFYDEHPAMDEQHHSFISGNPVSPGIAEGRICVMHHPYDNQLTPGDILVCPATDPAWTPLFLIAGGLIMEVGGMMTHGSVVAREYGVPAIVGVHNATVRLQTGQRVRINGMNGTIEILSAVNDGQKT</sequence>
<dbReference type="InterPro" id="IPR051549">
    <property type="entry name" value="PEP_Utilizing_Enz"/>
</dbReference>
<accession>A0ABU3H2R4</accession>
<gene>
    <name evidence="3" type="ORF">J2Z22_000268</name>
</gene>
<reference evidence="3 4" key="1">
    <citation type="submission" date="2023-07" db="EMBL/GenBank/DDBJ databases">
        <title>Genomic Encyclopedia of Type Strains, Phase IV (KMG-IV): sequencing the most valuable type-strain genomes for metagenomic binning, comparative biology and taxonomic classification.</title>
        <authorList>
            <person name="Goeker M."/>
        </authorList>
    </citation>
    <scope>NUCLEOTIDE SEQUENCE [LARGE SCALE GENOMIC DNA]</scope>
    <source>
        <strain evidence="3 4">T98</strain>
    </source>
</reference>
<dbReference type="Gene3D" id="3.30.1490.20">
    <property type="entry name" value="ATP-grasp fold, A domain"/>
    <property type="match status" value="1"/>
</dbReference>